<proteinExistence type="predicted"/>
<gene>
    <name evidence="2" type="ORF">DFL_000412</name>
</gene>
<evidence type="ECO:0000313" key="2">
    <source>
        <dbReference type="EMBL" id="RVD89401.1"/>
    </source>
</evidence>
<keyword evidence="3" id="KW-1185">Reference proteome</keyword>
<reference evidence="2 3" key="1">
    <citation type="submission" date="2019-01" db="EMBL/GenBank/DDBJ databases">
        <title>Intercellular communication is required for trap formation in the nematode-trapping fungus Duddingtonia flagrans.</title>
        <authorList>
            <person name="Youssar L."/>
            <person name="Wernet V."/>
            <person name="Hensel N."/>
            <person name="Hildebrandt H.-G."/>
            <person name="Fischer R."/>
        </authorList>
    </citation>
    <scope>NUCLEOTIDE SEQUENCE [LARGE SCALE GENOMIC DNA]</scope>
    <source>
        <strain evidence="2 3">CBS H-5679</strain>
    </source>
</reference>
<dbReference type="VEuPathDB" id="FungiDB:DFL_000412"/>
<accession>A0A437AE79</accession>
<feature type="region of interest" description="Disordered" evidence="1">
    <location>
        <begin position="55"/>
        <end position="86"/>
    </location>
</feature>
<dbReference type="RefSeq" id="XP_067494945.1">
    <property type="nucleotide sequence ID" value="XM_067633160.1"/>
</dbReference>
<dbReference type="EMBL" id="SAEB01000001">
    <property type="protein sequence ID" value="RVD89401.1"/>
    <property type="molecule type" value="Genomic_DNA"/>
</dbReference>
<protein>
    <submittedName>
        <fullName evidence="2">Uncharacterized protein</fullName>
    </submittedName>
</protein>
<evidence type="ECO:0000256" key="1">
    <source>
        <dbReference type="SAM" id="MobiDB-lite"/>
    </source>
</evidence>
<dbReference type="GeneID" id="93582723"/>
<evidence type="ECO:0000313" key="3">
    <source>
        <dbReference type="Proteomes" id="UP000283090"/>
    </source>
</evidence>
<dbReference type="AlphaFoldDB" id="A0A437AE79"/>
<organism evidence="2 3">
    <name type="scientific">Arthrobotrys flagrans</name>
    <name type="common">Nematode-trapping fungus</name>
    <name type="synonym">Trichothecium flagrans</name>
    <dbReference type="NCBI Taxonomy" id="97331"/>
    <lineage>
        <taxon>Eukaryota</taxon>
        <taxon>Fungi</taxon>
        <taxon>Dikarya</taxon>
        <taxon>Ascomycota</taxon>
        <taxon>Pezizomycotina</taxon>
        <taxon>Orbiliomycetes</taxon>
        <taxon>Orbiliales</taxon>
        <taxon>Orbiliaceae</taxon>
        <taxon>Arthrobotrys</taxon>
    </lineage>
</organism>
<dbReference type="Proteomes" id="UP000283090">
    <property type="component" value="Unassembled WGS sequence"/>
</dbReference>
<sequence>MPSLRPVDDSPVQAVGGSEITMPARVHWEQPAVTLAEVQTQEEPMVLDSVDTQHEISTAEANRPQHESERTSSVIEQGTKPERRRK</sequence>
<comment type="caution">
    <text evidence="2">The sequence shown here is derived from an EMBL/GenBank/DDBJ whole genome shotgun (WGS) entry which is preliminary data.</text>
</comment>
<name>A0A437AE79_ARTFL</name>